<feature type="domain" description="RNA polymerase sigma-70 region 2" evidence="6">
    <location>
        <begin position="22"/>
        <end position="86"/>
    </location>
</feature>
<evidence type="ECO:0000259" key="7">
    <source>
        <dbReference type="Pfam" id="PF08281"/>
    </source>
</evidence>
<evidence type="ECO:0000256" key="2">
    <source>
        <dbReference type="ARBA" id="ARBA00023015"/>
    </source>
</evidence>
<dbReference type="Proteomes" id="UP000557772">
    <property type="component" value="Unassembled WGS sequence"/>
</dbReference>
<dbReference type="PANTHER" id="PTHR43133">
    <property type="entry name" value="RNA POLYMERASE ECF-TYPE SIGMA FACTO"/>
    <property type="match status" value="1"/>
</dbReference>
<evidence type="ECO:0000256" key="3">
    <source>
        <dbReference type="ARBA" id="ARBA00023082"/>
    </source>
</evidence>
<dbReference type="InterPro" id="IPR039425">
    <property type="entry name" value="RNA_pol_sigma-70-like"/>
</dbReference>
<evidence type="ECO:0000256" key="1">
    <source>
        <dbReference type="ARBA" id="ARBA00010641"/>
    </source>
</evidence>
<dbReference type="CDD" id="cd06171">
    <property type="entry name" value="Sigma70_r4"/>
    <property type="match status" value="1"/>
</dbReference>
<gene>
    <name evidence="8" type="ORF">HJ588_04430</name>
</gene>
<dbReference type="InterPro" id="IPR007627">
    <property type="entry name" value="RNA_pol_sigma70_r2"/>
</dbReference>
<evidence type="ECO:0000256" key="4">
    <source>
        <dbReference type="ARBA" id="ARBA00023125"/>
    </source>
</evidence>
<name>A0A849AP04_9MICO</name>
<dbReference type="InterPro" id="IPR013324">
    <property type="entry name" value="RNA_pol_sigma_r3/r4-like"/>
</dbReference>
<reference evidence="8 9" key="1">
    <citation type="submission" date="2020-05" db="EMBL/GenBank/DDBJ databases">
        <title>Flexivirga sp. ID2601S isolated from air conditioner.</title>
        <authorList>
            <person name="Kim D.H."/>
        </authorList>
    </citation>
    <scope>NUCLEOTIDE SEQUENCE [LARGE SCALE GENOMIC DNA]</scope>
    <source>
        <strain evidence="8 9">ID2601S</strain>
    </source>
</reference>
<keyword evidence="2" id="KW-0805">Transcription regulation</keyword>
<dbReference type="NCBIfam" id="TIGR02937">
    <property type="entry name" value="sigma70-ECF"/>
    <property type="match status" value="1"/>
</dbReference>
<dbReference type="AlphaFoldDB" id="A0A849AP04"/>
<dbReference type="InterPro" id="IPR036388">
    <property type="entry name" value="WH-like_DNA-bd_sf"/>
</dbReference>
<dbReference type="Gene3D" id="1.10.10.10">
    <property type="entry name" value="Winged helix-like DNA-binding domain superfamily/Winged helix DNA-binding domain"/>
    <property type="match status" value="1"/>
</dbReference>
<dbReference type="GO" id="GO:0016987">
    <property type="term" value="F:sigma factor activity"/>
    <property type="evidence" value="ECO:0007669"/>
    <property type="project" value="UniProtKB-KW"/>
</dbReference>
<dbReference type="InterPro" id="IPR013325">
    <property type="entry name" value="RNA_pol_sigma_r2"/>
</dbReference>
<dbReference type="InterPro" id="IPR014284">
    <property type="entry name" value="RNA_pol_sigma-70_dom"/>
</dbReference>
<proteinExistence type="inferred from homology"/>
<accession>A0A849AP04</accession>
<dbReference type="InterPro" id="IPR013249">
    <property type="entry name" value="RNA_pol_sigma70_r4_t2"/>
</dbReference>
<dbReference type="GO" id="GO:0003677">
    <property type="term" value="F:DNA binding"/>
    <property type="evidence" value="ECO:0007669"/>
    <property type="project" value="UniProtKB-KW"/>
</dbReference>
<dbReference type="Pfam" id="PF08281">
    <property type="entry name" value="Sigma70_r4_2"/>
    <property type="match status" value="1"/>
</dbReference>
<keyword evidence="9" id="KW-1185">Reference proteome</keyword>
<dbReference type="Pfam" id="PF04542">
    <property type="entry name" value="Sigma70_r2"/>
    <property type="match status" value="1"/>
</dbReference>
<dbReference type="EMBL" id="JABENB010000001">
    <property type="protein sequence ID" value="NNG38522.1"/>
    <property type="molecule type" value="Genomic_DNA"/>
</dbReference>
<dbReference type="SUPFAM" id="SSF88946">
    <property type="entry name" value="Sigma2 domain of RNA polymerase sigma factors"/>
    <property type="match status" value="1"/>
</dbReference>
<feature type="domain" description="RNA polymerase sigma factor 70 region 4 type 2" evidence="7">
    <location>
        <begin position="119"/>
        <end position="170"/>
    </location>
</feature>
<dbReference type="PANTHER" id="PTHR43133:SF8">
    <property type="entry name" value="RNA POLYMERASE SIGMA FACTOR HI_1459-RELATED"/>
    <property type="match status" value="1"/>
</dbReference>
<protein>
    <submittedName>
        <fullName evidence="8">Sigma-70 family RNA polymerase sigma factor</fullName>
    </submittedName>
</protein>
<keyword evidence="3" id="KW-0731">Sigma factor</keyword>
<comment type="caution">
    <text evidence="8">The sequence shown here is derived from an EMBL/GenBank/DDBJ whole genome shotgun (WGS) entry which is preliminary data.</text>
</comment>
<dbReference type="GO" id="GO:0006352">
    <property type="term" value="P:DNA-templated transcription initiation"/>
    <property type="evidence" value="ECO:0007669"/>
    <property type="project" value="InterPro"/>
</dbReference>
<evidence type="ECO:0000256" key="5">
    <source>
        <dbReference type="ARBA" id="ARBA00023163"/>
    </source>
</evidence>
<evidence type="ECO:0000259" key="6">
    <source>
        <dbReference type="Pfam" id="PF04542"/>
    </source>
</evidence>
<dbReference type="SUPFAM" id="SSF88659">
    <property type="entry name" value="Sigma3 and sigma4 domains of RNA polymerase sigma factors"/>
    <property type="match status" value="1"/>
</dbReference>
<sequence length="178" mass="20404">MPDVELARAARLGDEVAFEQIVDRHGPAMYRFARRLLLHDANAQDVVQDAFVSAWKDLPSYAGRSSLRTWLFSLTARRAADLQRRRTPVPVDDEVLTTLLPATTRSPQQDALDRELVTALRQALAELPWRQRAIWLLREIDGLSYREIADALAIPEDSVRGQLYRGRRALAERMNSWR</sequence>
<evidence type="ECO:0000313" key="8">
    <source>
        <dbReference type="EMBL" id="NNG38522.1"/>
    </source>
</evidence>
<keyword evidence="4" id="KW-0238">DNA-binding</keyword>
<organism evidence="8 9">
    <name type="scientific">Flexivirga aerilata</name>
    <dbReference type="NCBI Taxonomy" id="1656889"/>
    <lineage>
        <taxon>Bacteria</taxon>
        <taxon>Bacillati</taxon>
        <taxon>Actinomycetota</taxon>
        <taxon>Actinomycetes</taxon>
        <taxon>Micrococcales</taxon>
        <taxon>Dermacoccaceae</taxon>
        <taxon>Flexivirga</taxon>
    </lineage>
</organism>
<evidence type="ECO:0000313" key="9">
    <source>
        <dbReference type="Proteomes" id="UP000557772"/>
    </source>
</evidence>
<dbReference type="Gene3D" id="1.10.1740.10">
    <property type="match status" value="1"/>
</dbReference>
<keyword evidence="5" id="KW-0804">Transcription</keyword>
<comment type="similarity">
    <text evidence="1">Belongs to the sigma-70 factor family. ECF subfamily.</text>
</comment>